<dbReference type="InParanoid" id="A0A5G2QVJ9"/>
<dbReference type="Proteomes" id="UP000008227">
    <property type="component" value="Chromosome 4"/>
</dbReference>
<evidence type="ECO:0000256" key="1">
    <source>
        <dbReference type="ARBA" id="ARBA00004609"/>
    </source>
</evidence>
<keyword evidence="10" id="KW-1185">Reference proteome</keyword>
<keyword evidence="3" id="KW-0336">GPI-anchor</keyword>
<keyword evidence="5" id="KW-0472">Membrane</keyword>
<evidence type="ECO:0000313" key="9">
    <source>
        <dbReference type="Ensembl" id="ENSSSCP00000081158.1"/>
    </source>
</evidence>
<keyword evidence="7" id="KW-0325">Glycoprotein</keyword>
<keyword evidence="6" id="KW-1015">Disulfide bond</keyword>
<dbReference type="InterPro" id="IPR045860">
    <property type="entry name" value="Snake_toxin-like_sf"/>
</dbReference>
<dbReference type="Pfam" id="PF00021">
    <property type="entry name" value="UPAR_LY6"/>
    <property type="match status" value="1"/>
</dbReference>
<keyword evidence="2" id="KW-1003">Cell membrane</keyword>
<dbReference type="SUPFAM" id="SSF57302">
    <property type="entry name" value="Snake toxin-like"/>
    <property type="match status" value="1"/>
</dbReference>
<reference evidence="9" key="1">
    <citation type="journal article" date="2020" name="Gigascience">
        <title>An improved pig reference genome sequence to enable pig genetics and genomics research.</title>
        <authorList>
            <person name="Warr A."/>
            <person name="Affara N."/>
            <person name="Aken B."/>
            <person name="Beiki H."/>
            <person name="Bickhart D.M."/>
            <person name="Billis K."/>
            <person name="Chow W."/>
            <person name="Eory L."/>
            <person name="Finlayson H.A."/>
            <person name="Flicek P."/>
            <person name="Giron C.G."/>
            <person name="Griffin D.K."/>
            <person name="Hall R."/>
            <person name="Hannum G."/>
            <person name="Hourlier T."/>
            <person name="Howe K."/>
            <person name="Hume D.A."/>
            <person name="Izuogu O."/>
            <person name="Kim K."/>
            <person name="Koren S."/>
            <person name="Liu H."/>
            <person name="Manchanda N."/>
            <person name="Martin F.J."/>
            <person name="Nonneman D.J."/>
            <person name="O'Connor R.E."/>
            <person name="Phillippy A.M."/>
            <person name="Rohrer G.A."/>
            <person name="Rosen B.D."/>
            <person name="Rund L.A."/>
            <person name="Sargent C.A."/>
            <person name="Schook L.B."/>
            <person name="Schroeder S.G."/>
            <person name="Schwartz A.S."/>
            <person name="Skinner B.M."/>
            <person name="Talbot R."/>
            <person name="Tseng E."/>
            <person name="Tuggle C.K."/>
            <person name="Watson M."/>
            <person name="Smith T.P.L."/>
            <person name="Archibald A.L."/>
        </authorList>
    </citation>
    <scope>NUCLEOTIDE SEQUENCE [LARGE SCALE GENOMIC DNA]</scope>
    <source>
        <strain evidence="9">Duroc</strain>
    </source>
</reference>
<organism evidence="9 10">
    <name type="scientific">Sus scrofa</name>
    <name type="common">Pig</name>
    <dbReference type="NCBI Taxonomy" id="9823"/>
    <lineage>
        <taxon>Eukaryota</taxon>
        <taxon>Metazoa</taxon>
        <taxon>Chordata</taxon>
        <taxon>Craniata</taxon>
        <taxon>Vertebrata</taxon>
        <taxon>Euteleostomi</taxon>
        <taxon>Mammalia</taxon>
        <taxon>Eutheria</taxon>
        <taxon>Laurasiatheria</taxon>
        <taxon>Artiodactyla</taxon>
        <taxon>Suina</taxon>
        <taxon>Suidae</taxon>
        <taxon>Sus</taxon>
    </lineage>
</organism>
<name>A0A5G2QVJ9_PIG</name>
<comment type="subcellular location">
    <subcellularLocation>
        <location evidence="1">Cell membrane</location>
        <topology evidence="1">Lipid-anchor</topology>
        <topology evidence="1">GPI-anchor</topology>
    </subcellularLocation>
</comment>
<dbReference type="CDD" id="cd23551">
    <property type="entry name" value="TFP_LU_ECD_Ly6L"/>
    <property type="match status" value="1"/>
</dbReference>
<dbReference type="SMART" id="SM00134">
    <property type="entry name" value="LU"/>
    <property type="match status" value="1"/>
</dbReference>
<reference evidence="9" key="2">
    <citation type="submission" date="2025-08" db="UniProtKB">
        <authorList>
            <consortium name="Ensembl"/>
        </authorList>
    </citation>
    <scope>IDENTIFICATION</scope>
</reference>
<evidence type="ECO:0000256" key="4">
    <source>
        <dbReference type="ARBA" id="ARBA00022729"/>
    </source>
</evidence>
<evidence type="ECO:0000256" key="5">
    <source>
        <dbReference type="ARBA" id="ARBA00023136"/>
    </source>
</evidence>
<protein>
    <submittedName>
        <fullName evidence="9">Lymphocyte antigen 6 family member L</fullName>
    </submittedName>
</protein>
<dbReference type="InterPro" id="IPR051445">
    <property type="entry name" value="LY6H/LY6L_nAChR_modulators"/>
</dbReference>
<evidence type="ECO:0000256" key="3">
    <source>
        <dbReference type="ARBA" id="ARBA00022622"/>
    </source>
</evidence>
<evidence type="ECO:0000256" key="6">
    <source>
        <dbReference type="ARBA" id="ARBA00023157"/>
    </source>
</evidence>
<gene>
    <name evidence="9" type="primary">LY6L</name>
</gene>
<evidence type="ECO:0000256" key="7">
    <source>
        <dbReference type="ARBA" id="ARBA00023180"/>
    </source>
</evidence>
<dbReference type="GO" id="GO:0098552">
    <property type="term" value="C:side of membrane"/>
    <property type="evidence" value="ECO:0007669"/>
    <property type="project" value="UniProtKB-KW"/>
</dbReference>
<accession>A0A5G2QVJ9</accession>
<dbReference type="GO" id="GO:0005886">
    <property type="term" value="C:plasma membrane"/>
    <property type="evidence" value="ECO:0000318"/>
    <property type="project" value="GO_Central"/>
</dbReference>
<dbReference type="GeneTree" id="ENSGT00940000154560"/>
<proteinExistence type="predicted"/>
<reference evidence="9" key="3">
    <citation type="submission" date="2025-09" db="UniProtKB">
        <authorList>
            <consortium name="Ensembl"/>
        </authorList>
    </citation>
    <scope>IDENTIFICATION</scope>
</reference>
<dbReference type="Bgee" id="ENSSSCG00000049988">
    <property type="expression patterns" value="Expressed in blood and 3 other cell types or tissues"/>
</dbReference>
<evidence type="ECO:0000256" key="8">
    <source>
        <dbReference type="ARBA" id="ARBA00023288"/>
    </source>
</evidence>
<evidence type="ECO:0000256" key="2">
    <source>
        <dbReference type="ARBA" id="ARBA00022475"/>
    </source>
</evidence>
<dbReference type="Gene3D" id="2.10.60.10">
    <property type="entry name" value="CD59"/>
    <property type="match status" value="1"/>
</dbReference>
<keyword evidence="4" id="KW-0732">Signal</keyword>
<dbReference type="PANTHER" id="PTHR32217:SF2">
    <property type="entry name" value="LYMPHOCYTE ANTIGEN 6L"/>
    <property type="match status" value="1"/>
</dbReference>
<sequence>MGRLLLVLWALLGSRACAGGAAEPGKNLSCYQCFKVKSLGSCRPAACASADEVCVSNTVIFVRRLGVGVLLSKRCAPRCPNSNMKSAWLSGSGMTRRVVRQCCSGSLCNGPPARQGRLWASSGGLLLPLGLSLLWATW</sequence>
<keyword evidence="8" id="KW-0449">Lipoprotein</keyword>
<dbReference type="Ensembl" id="ENSSSCT00000098537.1">
    <property type="protein sequence ID" value="ENSSSCP00000081158.1"/>
    <property type="gene ID" value="ENSSSCG00000053802.1"/>
</dbReference>
<dbReference type="PANTHER" id="PTHR32217">
    <property type="entry name" value="LYMPHOCYTE ANTIGEN 6H"/>
    <property type="match status" value="1"/>
</dbReference>
<dbReference type="AlphaFoldDB" id="A0A5G2QVJ9"/>
<dbReference type="InterPro" id="IPR016054">
    <property type="entry name" value="LY6_UPA_recep-like"/>
</dbReference>
<evidence type="ECO:0000313" key="10">
    <source>
        <dbReference type="Proteomes" id="UP000008227"/>
    </source>
</evidence>